<dbReference type="KEGG" id="aten:116304325"/>
<feature type="domain" description="PH" evidence="4">
    <location>
        <begin position="422"/>
        <end position="537"/>
    </location>
</feature>
<proteinExistence type="predicted"/>
<feature type="domain" description="DH" evidence="5">
    <location>
        <begin position="208"/>
        <end position="391"/>
    </location>
</feature>
<dbReference type="InterPro" id="IPR055251">
    <property type="entry name" value="SOS1_NGEF_PH"/>
</dbReference>
<dbReference type="InterPro" id="IPR001849">
    <property type="entry name" value="PH_domain"/>
</dbReference>
<name>A0A6P8ISF4_ACTTE</name>
<dbReference type="InterPro" id="IPR035899">
    <property type="entry name" value="DBL_dom_sf"/>
</dbReference>
<dbReference type="FunCoup" id="A0A6P8ISF4">
    <property type="interactions" value="898"/>
</dbReference>
<feature type="region of interest" description="Disordered" evidence="3">
    <location>
        <begin position="1"/>
        <end position="25"/>
    </location>
</feature>
<keyword evidence="6" id="KW-1185">Reference proteome</keyword>
<sequence>MDIIGAERTSAPRSQKLGKQNSSTPRIACEEQRVNNNENNKSCRRKLKVASPASVWQGRLRSKKLPGTKGQANNRPCSLFNVTNLQNLNVKDFKKQLSIRRKRKANDSDLKKDSILKEPNIKKSCQNANAVMSTDSLETVDSPSSTRKKLGGSLVQRSFSLRVGGDKDHEFAKKYRILPTPIKIRPSKLWRDTVSKGHVQEMSPMQLKRQEAMYELSSGEEGVVSDLKMMIEVYYKPMCKLRLMSEYEFQTIFGCVETLLSLHQELIDKLKKARTTDGAIDSIGEIMLHWFPQLKCYTRYCANQFEAKAMLDEKMKNDDNVKDFLQRCQDSPFSRRLDLWSFLDSPRSRLVKYPLMMKSIIKTTPRDHPDRKMLEDAKRCIEEIIEEVDEKTGEAKCQFVLSRIVFLYDNKMSFPELYQSKRMICSGTLKNKHGTKLQAFLFEKAFLLTRPASRSGRQSYQVFSEPIPTKDLFVEDLPDGDVRLGGSFKTALSRLATSKNVLRVSSTDRENGQSHTLQASNDDEKRRWLTSLQSVVTSSENYKTYV</sequence>
<dbReference type="OrthoDB" id="1716625at2759"/>
<dbReference type="GO" id="GO:0005085">
    <property type="term" value="F:guanyl-nucleotide exchange factor activity"/>
    <property type="evidence" value="ECO:0007669"/>
    <property type="project" value="InterPro"/>
</dbReference>
<dbReference type="InterPro" id="IPR000219">
    <property type="entry name" value="DH_dom"/>
</dbReference>
<dbReference type="SUPFAM" id="SSF50729">
    <property type="entry name" value="PH domain-like"/>
    <property type="match status" value="1"/>
</dbReference>
<evidence type="ECO:0000256" key="2">
    <source>
        <dbReference type="ARBA" id="ARBA00022490"/>
    </source>
</evidence>
<dbReference type="Gene3D" id="1.20.900.10">
    <property type="entry name" value="Dbl homology (DH) domain"/>
    <property type="match status" value="1"/>
</dbReference>
<dbReference type="InParanoid" id="A0A6P8ISF4"/>
<dbReference type="InterPro" id="IPR011993">
    <property type="entry name" value="PH-like_dom_sf"/>
</dbReference>
<evidence type="ECO:0000259" key="4">
    <source>
        <dbReference type="PROSITE" id="PS50003"/>
    </source>
</evidence>
<accession>A0A6P8ISF4</accession>
<dbReference type="GO" id="GO:0005737">
    <property type="term" value="C:cytoplasm"/>
    <property type="evidence" value="ECO:0007669"/>
    <property type="project" value="UniProtKB-SubCell"/>
</dbReference>
<dbReference type="PANTHER" id="PTHR46006:SF8">
    <property type="entry name" value="DH DOMAIN-CONTAINING PROTEIN"/>
    <property type="match status" value="1"/>
</dbReference>
<dbReference type="Proteomes" id="UP000515163">
    <property type="component" value="Unplaced"/>
</dbReference>
<feature type="compositionally biased region" description="Polar residues" evidence="3">
    <location>
        <begin position="11"/>
        <end position="25"/>
    </location>
</feature>
<gene>
    <name evidence="7" type="primary">LOC116304325</name>
</gene>
<reference evidence="7" key="1">
    <citation type="submission" date="2025-08" db="UniProtKB">
        <authorList>
            <consortium name="RefSeq"/>
        </authorList>
    </citation>
    <scope>IDENTIFICATION</scope>
    <source>
        <tissue evidence="7">Tentacle</tissue>
    </source>
</reference>
<dbReference type="Pfam" id="PF00621">
    <property type="entry name" value="RhoGEF"/>
    <property type="match status" value="1"/>
</dbReference>
<organism evidence="6 7">
    <name type="scientific">Actinia tenebrosa</name>
    <name type="common">Australian red waratah sea anemone</name>
    <dbReference type="NCBI Taxonomy" id="6105"/>
    <lineage>
        <taxon>Eukaryota</taxon>
        <taxon>Metazoa</taxon>
        <taxon>Cnidaria</taxon>
        <taxon>Anthozoa</taxon>
        <taxon>Hexacorallia</taxon>
        <taxon>Actiniaria</taxon>
        <taxon>Actiniidae</taxon>
        <taxon>Actinia</taxon>
    </lineage>
</organism>
<dbReference type="CDD" id="cd00160">
    <property type="entry name" value="RhoGEF"/>
    <property type="match status" value="1"/>
</dbReference>
<evidence type="ECO:0000313" key="6">
    <source>
        <dbReference type="Proteomes" id="UP000515163"/>
    </source>
</evidence>
<protein>
    <submittedName>
        <fullName evidence="7">Neuroepithelial cell-transforming gene 1 protein-like isoform X1</fullName>
    </submittedName>
</protein>
<dbReference type="GO" id="GO:0035025">
    <property type="term" value="P:positive regulation of Rho protein signal transduction"/>
    <property type="evidence" value="ECO:0007669"/>
    <property type="project" value="TreeGrafter"/>
</dbReference>
<dbReference type="Pfam" id="PF22697">
    <property type="entry name" value="SOS1_NGEF_PH"/>
    <property type="match status" value="1"/>
</dbReference>
<dbReference type="RefSeq" id="XP_031569904.1">
    <property type="nucleotide sequence ID" value="XM_031714044.1"/>
</dbReference>
<dbReference type="PROSITE" id="PS50010">
    <property type="entry name" value="DH_2"/>
    <property type="match status" value="1"/>
</dbReference>
<dbReference type="PROSITE" id="PS50003">
    <property type="entry name" value="PH_DOMAIN"/>
    <property type="match status" value="1"/>
</dbReference>
<evidence type="ECO:0000313" key="7">
    <source>
        <dbReference type="RefSeq" id="XP_031569904.1"/>
    </source>
</evidence>
<evidence type="ECO:0000259" key="5">
    <source>
        <dbReference type="PROSITE" id="PS50010"/>
    </source>
</evidence>
<keyword evidence="2" id="KW-0963">Cytoplasm</keyword>
<comment type="subcellular location">
    <subcellularLocation>
        <location evidence="1">Cytoplasm</location>
    </subcellularLocation>
</comment>
<dbReference type="PANTHER" id="PTHR46006">
    <property type="entry name" value="RHO GUANINE NUCLEOTIDE EXCHANGE FACTOR AT 64C, ISOFORM A"/>
    <property type="match status" value="1"/>
</dbReference>
<dbReference type="InterPro" id="IPR051480">
    <property type="entry name" value="Endocytic_GEF_Adapter"/>
</dbReference>
<evidence type="ECO:0000256" key="1">
    <source>
        <dbReference type="ARBA" id="ARBA00004496"/>
    </source>
</evidence>
<dbReference type="SUPFAM" id="SSF48065">
    <property type="entry name" value="DBL homology domain (DH-domain)"/>
    <property type="match status" value="1"/>
</dbReference>
<dbReference type="Gene3D" id="2.30.29.30">
    <property type="entry name" value="Pleckstrin-homology domain (PH domain)/Phosphotyrosine-binding domain (PTB)"/>
    <property type="match status" value="1"/>
</dbReference>
<dbReference type="AlphaFoldDB" id="A0A6P8ISF4"/>
<dbReference type="SMART" id="SM00233">
    <property type="entry name" value="PH"/>
    <property type="match status" value="1"/>
</dbReference>
<dbReference type="GeneID" id="116304325"/>
<dbReference type="SMART" id="SM00325">
    <property type="entry name" value="RhoGEF"/>
    <property type="match status" value="1"/>
</dbReference>
<evidence type="ECO:0000256" key="3">
    <source>
        <dbReference type="SAM" id="MobiDB-lite"/>
    </source>
</evidence>